<dbReference type="InterPro" id="IPR036388">
    <property type="entry name" value="WH-like_DNA-bd_sf"/>
</dbReference>
<evidence type="ECO:0000256" key="4">
    <source>
        <dbReference type="ARBA" id="ARBA00023163"/>
    </source>
</evidence>
<evidence type="ECO:0000313" key="9">
    <source>
        <dbReference type="Proteomes" id="UP000280960"/>
    </source>
</evidence>
<dbReference type="Gene3D" id="3.40.930.10">
    <property type="entry name" value="Mannitol-specific EII, Chain A"/>
    <property type="match status" value="1"/>
</dbReference>
<evidence type="ECO:0000256" key="1">
    <source>
        <dbReference type="ARBA" id="ARBA00022679"/>
    </source>
</evidence>
<feature type="domain" description="PRD" evidence="7">
    <location>
        <begin position="308"/>
        <end position="415"/>
    </location>
</feature>
<dbReference type="PROSITE" id="PS51094">
    <property type="entry name" value="PTS_EIIA_TYPE_2"/>
    <property type="match status" value="1"/>
</dbReference>
<proteinExistence type="predicted"/>
<dbReference type="SUPFAM" id="SSF52794">
    <property type="entry name" value="PTS system IIB component-like"/>
    <property type="match status" value="1"/>
</dbReference>
<dbReference type="Gene3D" id="1.10.10.10">
    <property type="entry name" value="Winged helix-like DNA-binding domain superfamily/Winged helix DNA-binding domain"/>
    <property type="match status" value="2"/>
</dbReference>
<dbReference type="Pfam" id="PF00874">
    <property type="entry name" value="PRD"/>
    <property type="match status" value="2"/>
</dbReference>
<feature type="domain" description="PTS EIIB type-2" evidence="6">
    <location>
        <begin position="420"/>
        <end position="512"/>
    </location>
</feature>
<dbReference type="GO" id="GO:0009401">
    <property type="term" value="P:phosphoenolpyruvate-dependent sugar phosphotransferase system"/>
    <property type="evidence" value="ECO:0007669"/>
    <property type="project" value="InterPro"/>
</dbReference>
<feature type="domain" description="PTS EIIA type-2" evidence="5">
    <location>
        <begin position="567"/>
        <end position="710"/>
    </location>
</feature>
<dbReference type="SUPFAM" id="SSF46785">
    <property type="entry name" value="Winged helix' DNA-binding domain"/>
    <property type="match status" value="2"/>
</dbReference>
<keyword evidence="9" id="KW-1185">Reference proteome</keyword>
<dbReference type="InterPro" id="IPR036390">
    <property type="entry name" value="WH_DNA-bd_sf"/>
</dbReference>
<keyword evidence="1" id="KW-0808">Transferase</keyword>
<dbReference type="InterPro" id="IPR036095">
    <property type="entry name" value="PTS_EIIB-like_sf"/>
</dbReference>
<dbReference type="RefSeq" id="WP_122014272.1">
    <property type="nucleotide sequence ID" value="NZ_CP033169.1"/>
</dbReference>
<dbReference type="PROSITE" id="PS51099">
    <property type="entry name" value="PTS_EIIB_TYPE_2"/>
    <property type="match status" value="1"/>
</dbReference>
<dbReference type="InterPro" id="IPR002178">
    <property type="entry name" value="PTS_EIIA_type-2_dom"/>
</dbReference>
<dbReference type="InterPro" id="IPR016152">
    <property type="entry name" value="PTrfase/Anion_transptr"/>
</dbReference>
<dbReference type="PROSITE" id="PS51372">
    <property type="entry name" value="PRD_2"/>
    <property type="match status" value="2"/>
</dbReference>
<evidence type="ECO:0000259" key="6">
    <source>
        <dbReference type="PROSITE" id="PS51099"/>
    </source>
</evidence>
<sequence length="716" mass="80525">MDERCAQLLNTIISADKPVKISELAKQFNVSPRTIRYDLDRIDNFLMDNNLPQLARKPNCGVQFPGSFELKEKALSLLEGIDSYNYVLSPEERQKVILSELFQAKDYMTIENLAEMLSVSRGSVINDLKKVKEWLIDQNLELESSPRYGIKVLGNEKDLRRAVVNLLTENVEMEKALNIIKAPIHRRIGVAVDRQLKKLFEDLDIAPIEEAVRLAEEQLGTIFSDGAYSGLVIHLALALKRIQLGKDITMPREELSGLGLTKEFAVASSMVKRLEESYNVKIPTDEIGYITIHLLGGKVAASEMYMKENWAVLQTLTAKIIEVIQSKLGIDFSADDELYKGLMEHLGPTIYRLKHGLPLKNPILEEIKTNYEHIFHVVKGGLKALEEYVGTRIPDEEAGYIAIHFGAALERSKSTGARIYRALVVCGTGIGTAKLLSSRLRVEFSNIQIAGTIASHQVKEKFLNEDKNIDLIISTVPTYCDSMPEIIVNPLLPPEDVEKINRYINLHPPKNIERKQGFKPSIEEILAIIERYCTIKSRKELIRALAEYLNLPLYERSKGVVKPVLKDLLTEKTIKLNVDAKDWEEAVRIGGEILVENGFVEPRYVDAMVRTVREMGPYIVIAPGIAMPHARPEDGVKQVCMSLITLKEPVEFGNIDNDPVKTVICLGAVDNSTHLKALSDLMNLLNDDIKLDSIRKSKEMRNILDTIQIIGEQKAV</sequence>
<dbReference type="KEGG" id="bacg:D2962_04585"/>
<dbReference type="PANTHER" id="PTHR30185">
    <property type="entry name" value="CRYPTIC BETA-GLUCOSIDE BGL OPERON ANTITERMINATOR"/>
    <property type="match status" value="1"/>
</dbReference>
<keyword evidence="3" id="KW-0805">Transcription regulation</keyword>
<dbReference type="InterPro" id="IPR011608">
    <property type="entry name" value="PRD"/>
</dbReference>
<evidence type="ECO:0000313" key="8">
    <source>
        <dbReference type="EMBL" id="AYO29976.1"/>
    </source>
</evidence>
<evidence type="ECO:0000259" key="7">
    <source>
        <dbReference type="PROSITE" id="PS51372"/>
    </source>
</evidence>
<dbReference type="EMBL" id="CP033169">
    <property type="protein sequence ID" value="AYO29976.1"/>
    <property type="molecule type" value="Genomic_DNA"/>
</dbReference>
<gene>
    <name evidence="8" type="ORF">D2962_04585</name>
</gene>
<dbReference type="CDD" id="cd00211">
    <property type="entry name" value="PTS_IIA_fru"/>
    <property type="match status" value="1"/>
</dbReference>
<dbReference type="InterPro" id="IPR013196">
    <property type="entry name" value="HTH_11"/>
</dbReference>
<dbReference type="SUPFAM" id="SSF55804">
    <property type="entry name" value="Phoshotransferase/anion transport protein"/>
    <property type="match status" value="1"/>
</dbReference>
<evidence type="ECO:0000259" key="5">
    <source>
        <dbReference type="PROSITE" id="PS51094"/>
    </source>
</evidence>
<dbReference type="CDD" id="cd05568">
    <property type="entry name" value="PTS_IIB_bgl_like"/>
    <property type="match status" value="1"/>
</dbReference>
<dbReference type="Gene3D" id="1.10.1790.10">
    <property type="entry name" value="PRD domain"/>
    <property type="match status" value="2"/>
</dbReference>
<organism evidence="8 9">
    <name type="scientific">Biomaibacter acetigenes</name>
    <dbReference type="NCBI Taxonomy" id="2316383"/>
    <lineage>
        <taxon>Bacteria</taxon>
        <taxon>Bacillati</taxon>
        <taxon>Bacillota</taxon>
        <taxon>Clostridia</taxon>
        <taxon>Thermosediminibacterales</taxon>
        <taxon>Tepidanaerobacteraceae</taxon>
        <taxon>Biomaibacter</taxon>
    </lineage>
</organism>
<dbReference type="InterPro" id="IPR036634">
    <property type="entry name" value="PRD_sf"/>
</dbReference>
<keyword evidence="2" id="KW-0677">Repeat</keyword>
<dbReference type="PROSITE" id="PS00372">
    <property type="entry name" value="PTS_EIIA_TYPE_2_HIS"/>
    <property type="match status" value="1"/>
</dbReference>
<dbReference type="PANTHER" id="PTHR30185:SF18">
    <property type="entry name" value="TRANSCRIPTIONAL REGULATOR MTLR"/>
    <property type="match status" value="1"/>
</dbReference>
<feature type="domain" description="PRD" evidence="7">
    <location>
        <begin position="199"/>
        <end position="304"/>
    </location>
</feature>
<dbReference type="InterPro" id="IPR013011">
    <property type="entry name" value="PTS_EIIB_2"/>
</dbReference>
<evidence type="ECO:0000256" key="2">
    <source>
        <dbReference type="ARBA" id="ARBA00022737"/>
    </source>
</evidence>
<dbReference type="Gene3D" id="3.40.50.2300">
    <property type="match status" value="1"/>
</dbReference>
<dbReference type="Proteomes" id="UP000280960">
    <property type="component" value="Chromosome"/>
</dbReference>
<accession>A0A3G2R388</accession>
<keyword evidence="4" id="KW-0804">Transcription</keyword>
<dbReference type="Pfam" id="PF00359">
    <property type="entry name" value="PTS_EIIA_2"/>
    <property type="match status" value="1"/>
</dbReference>
<dbReference type="GO" id="GO:0008982">
    <property type="term" value="F:protein-N(PI)-phosphohistidine-sugar phosphotransferase activity"/>
    <property type="evidence" value="ECO:0007669"/>
    <property type="project" value="InterPro"/>
</dbReference>
<name>A0A3G2R388_9FIRM</name>
<evidence type="ECO:0000256" key="3">
    <source>
        <dbReference type="ARBA" id="ARBA00023015"/>
    </source>
</evidence>
<dbReference type="Pfam" id="PF08279">
    <property type="entry name" value="HTH_11"/>
    <property type="match status" value="2"/>
</dbReference>
<dbReference type="GO" id="GO:0006355">
    <property type="term" value="P:regulation of DNA-templated transcription"/>
    <property type="evidence" value="ECO:0007669"/>
    <property type="project" value="InterPro"/>
</dbReference>
<dbReference type="InterPro" id="IPR050661">
    <property type="entry name" value="BglG_antiterminators"/>
</dbReference>
<dbReference type="SUPFAM" id="SSF63520">
    <property type="entry name" value="PTS-regulatory domain, PRD"/>
    <property type="match status" value="2"/>
</dbReference>
<dbReference type="AlphaFoldDB" id="A0A3G2R388"/>
<reference evidence="8 9" key="1">
    <citation type="submission" date="2018-10" db="EMBL/GenBank/DDBJ databases">
        <authorList>
            <person name="Zhang X."/>
        </authorList>
    </citation>
    <scope>NUCLEOTIDE SEQUENCE [LARGE SCALE GENOMIC DNA]</scope>
    <source>
        <strain evidence="8 9">SK-G1</strain>
    </source>
</reference>
<protein>
    <submittedName>
        <fullName evidence="8">PRD domain-containing protein</fullName>
    </submittedName>
</protein>